<reference evidence="2" key="1">
    <citation type="journal article" date="2019" name="Int. J. Syst. Evol. Microbiol.">
        <title>The Global Catalogue of Microorganisms (GCM) 10K type strain sequencing project: providing services to taxonomists for standard genome sequencing and annotation.</title>
        <authorList>
            <consortium name="The Broad Institute Genomics Platform"/>
            <consortium name="The Broad Institute Genome Sequencing Center for Infectious Disease"/>
            <person name="Wu L."/>
            <person name="Ma J."/>
        </authorList>
    </citation>
    <scope>NUCLEOTIDE SEQUENCE [LARGE SCALE GENOMIC DNA]</scope>
    <source>
        <strain evidence="2">JCM 17782</strain>
    </source>
</reference>
<organism evidence="1 2">
    <name type="scientific">Mycobacterium paraffinicum</name>
    <dbReference type="NCBI Taxonomy" id="53378"/>
    <lineage>
        <taxon>Bacteria</taxon>
        <taxon>Bacillati</taxon>
        <taxon>Actinomycetota</taxon>
        <taxon>Actinomycetes</taxon>
        <taxon>Mycobacteriales</taxon>
        <taxon>Mycobacteriaceae</taxon>
        <taxon>Mycobacterium</taxon>
    </lineage>
</organism>
<sequence>MSFTPNWRACVLAIAVYLRAKLTWAVKRVLAPTDTMSEALGWTWFEPGVAVAPAAWACWPAARTTSVSTRTESATTQPLELALQDLLAGLFSLLVRRDVGPNVAGHTLAVLPQ</sequence>
<dbReference type="EMBL" id="BAABGF010000011">
    <property type="protein sequence ID" value="GAA4535603.1"/>
    <property type="molecule type" value="Genomic_DNA"/>
</dbReference>
<evidence type="ECO:0008006" key="3">
    <source>
        <dbReference type="Google" id="ProtNLM"/>
    </source>
</evidence>
<accession>A0ABP8RCV5</accession>
<name>A0ABP8RCV5_9MYCO</name>
<evidence type="ECO:0000313" key="2">
    <source>
        <dbReference type="Proteomes" id="UP001501417"/>
    </source>
</evidence>
<comment type="caution">
    <text evidence="1">The sequence shown here is derived from an EMBL/GenBank/DDBJ whole genome shotgun (WGS) entry which is preliminary data.</text>
</comment>
<gene>
    <name evidence="1" type="ORF">GCM10023161_09310</name>
</gene>
<keyword evidence="2" id="KW-1185">Reference proteome</keyword>
<protein>
    <recommendedName>
        <fullName evidence="3">Secreted protein</fullName>
    </recommendedName>
</protein>
<evidence type="ECO:0000313" key="1">
    <source>
        <dbReference type="EMBL" id="GAA4535603.1"/>
    </source>
</evidence>
<proteinExistence type="predicted"/>
<dbReference type="Proteomes" id="UP001501417">
    <property type="component" value="Unassembled WGS sequence"/>
</dbReference>